<proteinExistence type="predicted"/>
<organism evidence="1 2">
    <name type="scientific">Galeopterus variegatus</name>
    <name type="common">Malayan flying lemur</name>
    <name type="synonym">Cynocephalus variegatus</name>
    <dbReference type="NCBI Taxonomy" id="482537"/>
    <lineage>
        <taxon>Eukaryota</taxon>
        <taxon>Metazoa</taxon>
        <taxon>Chordata</taxon>
        <taxon>Craniata</taxon>
        <taxon>Vertebrata</taxon>
        <taxon>Euteleostomi</taxon>
        <taxon>Mammalia</taxon>
        <taxon>Eutheria</taxon>
        <taxon>Euarchontoglires</taxon>
        <taxon>Dermoptera</taxon>
        <taxon>Cynocephalidae</taxon>
        <taxon>Galeopterus</taxon>
    </lineage>
</organism>
<protein>
    <submittedName>
        <fullName evidence="2">Golgin subfamily A member 2-like</fullName>
    </submittedName>
</protein>
<reference evidence="2" key="1">
    <citation type="submission" date="2025-08" db="UniProtKB">
        <authorList>
            <consortium name="RefSeq"/>
        </authorList>
    </citation>
    <scope>IDENTIFICATION</scope>
</reference>
<evidence type="ECO:0000313" key="1">
    <source>
        <dbReference type="Proteomes" id="UP000694923"/>
    </source>
</evidence>
<gene>
    <name evidence="2" type="primary">LOC103593127</name>
</gene>
<sequence length="93" mass="11120">MIQELQESRCQQANSLQEQLQSYHDLKKQQDVLQLHLEDNKNNDEDHKCRQSQLKRKLQVLVMEKAALQLQMKKLEMCKLLPQQVHDLRLEQA</sequence>
<evidence type="ECO:0000313" key="2">
    <source>
        <dbReference type="RefSeq" id="XP_008574279.1"/>
    </source>
</evidence>
<keyword evidence="1" id="KW-1185">Reference proteome</keyword>
<dbReference type="GeneID" id="103593127"/>
<dbReference type="Proteomes" id="UP000694923">
    <property type="component" value="Unplaced"/>
</dbReference>
<name>A0ABM0R0Y8_GALVR</name>
<accession>A0ABM0R0Y8</accession>
<dbReference type="RefSeq" id="XP_008574279.1">
    <property type="nucleotide sequence ID" value="XM_008576057.1"/>
</dbReference>